<dbReference type="InterPro" id="IPR012944">
    <property type="entry name" value="SusD_RagB_dom"/>
</dbReference>
<dbReference type="Pfam" id="PF14322">
    <property type="entry name" value="SusD-like_3"/>
    <property type="match status" value="1"/>
</dbReference>
<dbReference type="CDD" id="cd08977">
    <property type="entry name" value="SusD"/>
    <property type="match status" value="1"/>
</dbReference>
<accession>A0AAJ5WQ23</accession>
<gene>
    <name evidence="8" type="ORF">P0Y53_15835</name>
</gene>
<dbReference type="Proteomes" id="UP001220610">
    <property type="component" value="Chromosome"/>
</dbReference>
<feature type="domain" description="RagB/SusD" evidence="6">
    <location>
        <begin position="329"/>
        <end position="462"/>
    </location>
</feature>
<feature type="domain" description="SusD-like N-terminal" evidence="7">
    <location>
        <begin position="94"/>
        <end position="217"/>
    </location>
</feature>
<evidence type="ECO:0000256" key="3">
    <source>
        <dbReference type="ARBA" id="ARBA00022729"/>
    </source>
</evidence>
<keyword evidence="3" id="KW-0732">Signal</keyword>
<dbReference type="AlphaFoldDB" id="A0AAJ5WQ23"/>
<dbReference type="InterPro" id="IPR011990">
    <property type="entry name" value="TPR-like_helical_dom_sf"/>
</dbReference>
<organism evidence="8 9">
    <name type="scientific">Candidatus Pseudobacter hemicellulosilyticus</name>
    <dbReference type="NCBI Taxonomy" id="3121375"/>
    <lineage>
        <taxon>Bacteria</taxon>
        <taxon>Pseudomonadati</taxon>
        <taxon>Bacteroidota</taxon>
        <taxon>Chitinophagia</taxon>
        <taxon>Chitinophagales</taxon>
        <taxon>Chitinophagaceae</taxon>
        <taxon>Pseudobacter</taxon>
    </lineage>
</organism>
<dbReference type="Gene3D" id="1.25.40.390">
    <property type="match status" value="1"/>
</dbReference>
<dbReference type="InterPro" id="IPR033985">
    <property type="entry name" value="SusD-like_N"/>
</dbReference>
<reference evidence="8" key="1">
    <citation type="submission" date="2023-03" db="EMBL/GenBank/DDBJ databases">
        <title>Andean soil-derived lignocellulolytic bacterial consortium as a source of novel taxa and putative plastic-active enzymes.</title>
        <authorList>
            <person name="Diaz-Garcia L."/>
            <person name="Chuvochina M."/>
            <person name="Feuerriegel G."/>
            <person name="Bunk B."/>
            <person name="Sproer C."/>
            <person name="Streit W.R."/>
            <person name="Rodriguez L.M."/>
            <person name="Overmann J."/>
            <person name="Jimenez D.J."/>
        </authorList>
    </citation>
    <scope>NUCLEOTIDE SEQUENCE</scope>
    <source>
        <strain evidence="8">MAG 7</strain>
    </source>
</reference>
<evidence type="ECO:0000256" key="4">
    <source>
        <dbReference type="ARBA" id="ARBA00023136"/>
    </source>
</evidence>
<sequence length="462" mass="51286">MKKYFYILTIFTISCSKVTDQVADSIITGTNFFKTASDADNAINGCYDALQGGAANYVIWGDGRTDIFAVTDRSGSADLTVVSGAISANGGYVGWNSLYTGINRCNSVLKNVPNIDDPALAVRKERIIGEAYFLRALFYFYLARTQETAPLITEAYESLKADFFPPNSNRAALFAQVEADLKEAESRVPDLPFSTTIENKGKATKGAIRSTMADLYLWQKKYQEAADAADLVIKSPANYSLVAGSSFGTLFTDKNTRESILEVQYNYTFLEGNTNGLTELFLPIGGSYTAGNWRYQPSAALLNELPSTDLRAPITYRNTGATPAPYRDANQTYIAKYPGTLVGNTLYYDANRIVYRLAEIILFRAEALNELGQTADAVLLLDQVRKRAGLGETTAETQEEVRLAIERERFVELAYEGKRYYDLIRTGRYAVVTGHTDPNWLRWPIPDGELLRNPNLDQNDGY</sequence>
<dbReference type="EMBL" id="CP119311">
    <property type="protein sequence ID" value="WEK33959.1"/>
    <property type="molecule type" value="Genomic_DNA"/>
</dbReference>
<dbReference type="GO" id="GO:0009279">
    <property type="term" value="C:cell outer membrane"/>
    <property type="evidence" value="ECO:0007669"/>
    <property type="project" value="UniProtKB-SubCell"/>
</dbReference>
<evidence type="ECO:0000256" key="1">
    <source>
        <dbReference type="ARBA" id="ARBA00004442"/>
    </source>
</evidence>
<keyword evidence="4" id="KW-0472">Membrane</keyword>
<comment type="similarity">
    <text evidence="2">Belongs to the SusD family.</text>
</comment>
<evidence type="ECO:0000259" key="6">
    <source>
        <dbReference type="Pfam" id="PF07980"/>
    </source>
</evidence>
<evidence type="ECO:0000313" key="9">
    <source>
        <dbReference type="Proteomes" id="UP001220610"/>
    </source>
</evidence>
<dbReference type="Pfam" id="PF07980">
    <property type="entry name" value="SusD_RagB"/>
    <property type="match status" value="1"/>
</dbReference>
<comment type="subcellular location">
    <subcellularLocation>
        <location evidence="1">Cell outer membrane</location>
    </subcellularLocation>
</comment>
<dbReference type="SUPFAM" id="SSF48452">
    <property type="entry name" value="TPR-like"/>
    <property type="match status" value="1"/>
</dbReference>
<dbReference type="PROSITE" id="PS51257">
    <property type="entry name" value="PROKAR_LIPOPROTEIN"/>
    <property type="match status" value="1"/>
</dbReference>
<protein>
    <submittedName>
        <fullName evidence="8">RagB/SusD family nutrient uptake outer membrane protein</fullName>
    </submittedName>
</protein>
<evidence type="ECO:0000256" key="5">
    <source>
        <dbReference type="ARBA" id="ARBA00023237"/>
    </source>
</evidence>
<keyword evidence="5" id="KW-0998">Cell outer membrane</keyword>
<evidence type="ECO:0000259" key="7">
    <source>
        <dbReference type="Pfam" id="PF14322"/>
    </source>
</evidence>
<proteinExistence type="inferred from homology"/>
<evidence type="ECO:0000313" key="8">
    <source>
        <dbReference type="EMBL" id="WEK33959.1"/>
    </source>
</evidence>
<evidence type="ECO:0000256" key="2">
    <source>
        <dbReference type="ARBA" id="ARBA00006275"/>
    </source>
</evidence>
<name>A0AAJ5WQ23_9BACT</name>